<dbReference type="PANTHER" id="PTHR44099:SF2">
    <property type="entry name" value="WD REPEAT-CONTAINING PROTEIN 72"/>
    <property type="match status" value="1"/>
</dbReference>
<dbReference type="EMBL" id="AFYH01071486">
    <property type="status" value="NOT_ANNOTATED_CDS"/>
    <property type="molecule type" value="Genomic_DNA"/>
</dbReference>
<gene>
    <name evidence="6" type="primary">WDR72</name>
</gene>
<dbReference type="EMBL" id="AFYH01071482">
    <property type="status" value="NOT_ANNOTATED_CDS"/>
    <property type="molecule type" value="Genomic_DNA"/>
</dbReference>
<proteinExistence type="predicted"/>
<dbReference type="Pfam" id="PF23123">
    <property type="entry name" value="WDR72_alpha-sol"/>
    <property type="match status" value="1"/>
</dbReference>
<dbReference type="SUPFAM" id="SSF50998">
    <property type="entry name" value="Quinoprotein alcohol dehydrogenase-like"/>
    <property type="match status" value="1"/>
</dbReference>
<evidence type="ECO:0000256" key="4">
    <source>
        <dbReference type="PROSITE-ProRule" id="PRU00221"/>
    </source>
</evidence>
<keyword evidence="3" id="KW-0677">Repeat</keyword>
<feature type="repeat" description="WD" evidence="4">
    <location>
        <begin position="58"/>
        <end position="102"/>
    </location>
</feature>
<keyword evidence="2 4" id="KW-0853">WD repeat</keyword>
<dbReference type="InterPro" id="IPR015943">
    <property type="entry name" value="WD40/YVTN_repeat-like_dom_sf"/>
</dbReference>
<dbReference type="InterPro" id="IPR049916">
    <property type="entry name" value="WDR72-like"/>
</dbReference>
<keyword evidence="7" id="KW-1185">Reference proteome</keyword>
<protein>
    <submittedName>
        <fullName evidence="6">WD repeat domain 72</fullName>
    </submittedName>
</protein>
<evidence type="ECO:0000256" key="2">
    <source>
        <dbReference type="ARBA" id="ARBA00022574"/>
    </source>
</evidence>
<dbReference type="EMBL" id="AFYH01071485">
    <property type="status" value="NOT_ANNOTATED_CDS"/>
    <property type="molecule type" value="Genomic_DNA"/>
</dbReference>
<organism evidence="6 7">
    <name type="scientific">Latimeria chalumnae</name>
    <name type="common">Coelacanth</name>
    <dbReference type="NCBI Taxonomy" id="7897"/>
    <lineage>
        <taxon>Eukaryota</taxon>
        <taxon>Metazoa</taxon>
        <taxon>Chordata</taxon>
        <taxon>Craniata</taxon>
        <taxon>Vertebrata</taxon>
        <taxon>Euteleostomi</taxon>
        <taxon>Coelacanthiformes</taxon>
        <taxon>Coelacanthidae</taxon>
        <taxon>Latimeria</taxon>
    </lineage>
</organism>
<dbReference type="InterPro" id="IPR001680">
    <property type="entry name" value="WD40_rpt"/>
</dbReference>
<evidence type="ECO:0000256" key="3">
    <source>
        <dbReference type="ARBA" id="ARBA00022737"/>
    </source>
</evidence>
<dbReference type="GO" id="GO:0072659">
    <property type="term" value="P:protein localization to plasma membrane"/>
    <property type="evidence" value="ECO:0007669"/>
    <property type="project" value="TreeGrafter"/>
</dbReference>
<dbReference type="OMA" id="YHCSSRM"/>
<reference evidence="6" key="2">
    <citation type="submission" date="2025-08" db="UniProtKB">
        <authorList>
            <consortium name="Ensembl"/>
        </authorList>
    </citation>
    <scope>IDENTIFICATION</scope>
</reference>
<dbReference type="GO" id="GO:0005737">
    <property type="term" value="C:cytoplasm"/>
    <property type="evidence" value="ECO:0007669"/>
    <property type="project" value="TreeGrafter"/>
</dbReference>
<reference evidence="7" key="1">
    <citation type="submission" date="2011-08" db="EMBL/GenBank/DDBJ databases">
        <title>The draft genome of Latimeria chalumnae.</title>
        <authorList>
            <person name="Di Palma F."/>
            <person name="Alfoldi J."/>
            <person name="Johnson J."/>
            <person name="Berlin A."/>
            <person name="Gnerre S."/>
            <person name="Jaffe D."/>
            <person name="MacCallum I."/>
            <person name="Young S."/>
            <person name="Walker B.J."/>
            <person name="Lander E."/>
            <person name="Lindblad-Toh K."/>
        </authorList>
    </citation>
    <scope>NUCLEOTIDE SEQUENCE [LARGE SCALE GENOMIC DNA]</scope>
    <source>
        <strain evidence="7">Wild caught</strain>
    </source>
</reference>
<evidence type="ECO:0000313" key="7">
    <source>
        <dbReference type="Proteomes" id="UP000008672"/>
    </source>
</evidence>
<feature type="domain" description="WDR72-like alpha-solenoid" evidence="5">
    <location>
        <begin position="878"/>
        <end position="1054"/>
    </location>
</feature>
<evidence type="ECO:0000259" key="5">
    <source>
        <dbReference type="Pfam" id="PF23123"/>
    </source>
</evidence>
<dbReference type="Gene3D" id="2.130.10.10">
    <property type="entry name" value="YVTN repeat-like/Quinoprotein amine dehydrogenase"/>
    <property type="match status" value="3"/>
</dbReference>
<dbReference type="PROSITE" id="PS50294">
    <property type="entry name" value="WD_REPEATS_REGION"/>
    <property type="match status" value="1"/>
</dbReference>
<dbReference type="PROSITE" id="PS50082">
    <property type="entry name" value="WD_REPEATS_2"/>
    <property type="match status" value="2"/>
</dbReference>
<feature type="repeat" description="WD" evidence="4">
    <location>
        <begin position="555"/>
        <end position="596"/>
    </location>
</feature>
<dbReference type="STRING" id="7897.ENSLACP00000006818"/>
<sequence length="1059" mass="119700">MKGSMQLLTVWGRRSPSHTITAIMVTDDQQTIVTGSQEGQLCLWNFSSELKMSPRAFLFGHTSPITCLGKSKDFEKQPYVVSAAEDGEMCLWNVASGQCIQNTQLPYTHTVICYYYCSFRMSGGGWLLCCGQYQDVLIIDAWTLEILHTFNSSQSLDWISCMCIIHSLRIQEDTLLAVSVSGDLKVWDLSSAVKSVQERNNIYEKESKCLQCMNCQTIRFCTYTERLLLIICSDSWKVYDYCDFSLLCISFSKSGQRFAGGEILAANRLLVWTEDGQSYIYQLPDRGVFKSISALNGTPNDTVFPRLLCYMSLTTKKEKSFSHPFVMGFLNERREPFYKILFCGETHGSITLWHIPDVPVTHSDGSPRYIPVTATSALQDAFKKHRSMTDGIIDQLGGTQDRIINSGVTASVYIPHHDMVVCGYQDGKIIVAPALQAAKARLLEEHSVLSKEWLLYKSLQGHSGRVTCLLHLHSKSTNFDVSWLASGGQDSCVILWDVFTGEMIFRFALHAGLVVHMSVPPQNCRPKFHQTVCCLTSDHSIVLLNFQDKMCLMHGRPHLFPVKTIKWHPIEDFLLVGCADGSVCIWDIENGALDRHETGETAKTILSSCDDSHTVLVETVDSILAGTRSPPPQEKKQRSKYKYFAPLSCRGLSVKKCMQYVFAEHSWGPFTVLPLKIKDDDDSFHILLFDMEELLKQLLPEPKKELKPANSFHGFDALRRATRTEEKPAQTLKRNKTATSFSPLNDQVKYFVHEHLFHSDNLNASAGAGVGTTRQKNKYKNPQKLKARTLRKTDVNITTDTVKLLLSCLFPWSVNKELDEFCIENLGIFMPQCAVSFGLLSKQYYHVSLTLPGWYLVSREKAKENQMCNLISPKIVYLAEEYTSRMGSEAASLDVPKDMNIITGRETMSHLLSLVFMVSQLMNLPLINKCKSHPSWHSDSSHQNPRDDSTGKSDLKLTGFHKILLNLNNVVHNLNMEMTPLVKLASHWRDQSVEVLEAVQAMLLAEIQSIMKTLRKTSISSQTVSMVQNENAEIQELPWIEQAQQCELKHIRNIIMTSK</sequence>
<dbReference type="InterPro" id="IPR019775">
    <property type="entry name" value="WD40_repeat_CS"/>
</dbReference>
<dbReference type="FunFam" id="2.130.10.10:FF:000247">
    <property type="entry name" value="WD repeat-containing protein 72"/>
    <property type="match status" value="1"/>
</dbReference>
<dbReference type="InterPro" id="IPR011047">
    <property type="entry name" value="Quinoprotein_ADH-like_sf"/>
</dbReference>
<dbReference type="AlphaFoldDB" id="H3AAZ7"/>
<evidence type="ECO:0000313" key="6">
    <source>
        <dbReference type="Ensembl" id="ENSLACP00000006818.1"/>
    </source>
</evidence>
<name>H3AAZ7_LATCH</name>
<reference evidence="6" key="3">
    <citation type="submission" date="2025-09" db="UniProtKB">
        <authorList>
            <consortium name="Ensembl"/>
        </authorList>
    </citation>
    <scope>IDENTIFICATION</scope>
</reference>
<dbReference type="SMART" id="SM00320">
    <property type="entry name" value="WD40"/>
    <property type="match status" value="6"/>
</dbReference>
<dbReference type="InParanoid" id="H3AAZ7"/>
<dbReference type="Ensembl" id="ENSLACT00000006876.1">
    <property type="protein sequence ID" value="ENSLACP00000006818.1"/>
    <property type="gene ID" value="ENSLACG00000006052.1"/>
</dbReference>
<dbReference type="FunCoup" id="H3AAZ7">
    <property type="interactions" value="210"/>
</dbReference>
<accession>H3AAZ7</accession>
<dbReference type="PROSITE" id="PS00678">
    <property type="entry name" value="WD_REPEATS_1"/>
    <property type="match status" value="1"/>
</dbReference>
<evidence type="ECO:0000256" key="1">
    <source>
        <dbReference type="ARBA" id="ARBA00022553"/>
    </source>
</evidence>
<dbReference type="InterPro" id="IPR057848">
    <property type="entry name" value="WDR72_alpha-sol"/>
</dbReference>
<dbReference type="PANTHER" id="PTHR44099">
    <property type="entry name" value="RABCONNECTIN-3B, ISOFORM A"/>
    <property type="match status" value="1"/>
</dbReference>
<dbReference type="EMBL" id="AFYH01071484">
    <property type="status" value="NOT_ANNOTATED_CDS"/>
    <property type="molecule type" value="Genomic_DNA"/>
</dbReference>
<dbReference type="HOGENOM" id="CLU_004362_0_0_1"/>
<dbReference type="GeneTree" id="ENSGT00940000160298"/>
<dbReference type="Pfam" id="PF00400">
    <property type="entry name" value="WD40"/>
    <property type="match status" value="3"/>
</dbReference>
<dbReference type="EMBL" id="AFYH01071483">
    <property type="status" value="NOT_ANNOTATED_CDS"/>
    <property type="molecule type" value="Genomic_DNA"/>
</dbReference>
<dbReference type="Proteomes" id="UP000008672">
    <property type="component" value="Unassembled WGS sequence"/>
</dbReference>
<keyword evidence="1" id="KW-0597">Phosphoprotein</keyword>
<dbReference type="eggNOG" id="KOG4155">
    <property type="taxonomic scope" value="Eukaryota"/>
</dbReference>